<comment type="similarity">
    <text evidence="2 8">Belongs to the PTPS family. QueD subfamily.</text>
</comment>
<dbReference type="InterPro" id="IPR007115">
    <property type="entry name" value="6-PTP_synth/QueD"/>
</dbReference>
<evidence type="ECO:0000256" key="6">
    <source>
        <dbReference type="ARBA" id="ARBA00023239"/>
    </source>
</evidence>
<proteinExistence type="inferred from homology"/>
<keyword evidence="6 8" id="KW-0456">Lyase</keyword>
<dbReference type="Pfam" id="PF01242">
    <property type="entry name" value="PTPS"/>
    <property type="match status" value="1"/>
</dbReference>
<sequence length="142" mass="16530">MQTLKKSMKVTVTRRETFNAAHRLFNKNWSNEKNVEVFGKCSNPNFHGHNYVLFVSISGEISEETGYVIDLNILKQIIRTEIIELLDHKNLNLDIDAFKELNPTVENIALFIFKTIKNKLPNEYQLSVKLYETENNIAEIQD</sequence>
<comment type="cofactor">
    <cofactor evidence="8">
        <name>Zn(2+)</name>
        <dbReference type="ChEBI" id="CHEBI:29105"/>
    </cofactor>
    <text evidence="8">Binds 1 zinc ion per subunit.</text>
</comment>
<dbReference type="Proteomes" id="UP000620064">
    <property type="component" value="Unassembled WGS sequence"/>
</dbReference>
<comment type="pathway">
    <text evidence="1 8">Purine metabolism; 7-cyano-7-deazaguanine biosynthesis.</text>
</comment>
<keyword evidence="4 8" id="KW-0479">Metal-binding</keyword>
<evidence type="ECO:0000256" key="7">
    <source>
        <dbReference type="ARBA" id="ARBA00048807"/>
    </source>
</evidence>
<name>A0ABQ2NF29_9FLAO</name>
<keyword evidence="10" id="KW-1185">Reference proteome</keyword>
<comment type="caution">
    <text evidence="9">The sequence shown here is derived from an EMBL/GenBank/DDBJ whole genome shotgun (WGS) entry which is preliminary data.</text>
</comment>
<organism evidence="9 10">
    <name type="scientific">Cloacibacterium rupense</name>
    <dbReference type="NCBI Taxonomy" id="517423"/>
    <lineage>
        <taxon>Bacteria</taxon>
        <taxon>Pseudomonadati</taxon>
        <taxon>Bacteroidota</taxon>
        <taxon>Flavobacteriia</taxon>
        <taxon>Flavobacteriales</taxon>
        <taxon>Weeksellaceae</taxon>
    </lineage>
</organism>
<reference evidence="10" key="1">
    <citation type="journal article" date="2019" name="Int. J. Syst. Evol. Microbiol.">
        <title>The Global Catalogue of Microorganisms (GCM) 10K type strain sequencing project: providing services to taxonomists for standard genome sequencing and annotation.</title>
        <authorList>
            <consortium name="The Broad Institute Genomics Platform"/>
            <consortium name="The Broad Institute Genome Sequencing Center for Infectious Disease"/>
            <person name="Wu L."/>
            <person name="Ma J."/>
        </authorList>
    </citation>
    <scope>NUCLEOTIDE SEQUENCE [LARGE SCALE GENOMIC DNA]</scope>
    <source>
        <strain evidence="10">CGMCC 1.7656</strain>
    </source>
</reference>
<evidence type="ECO:0000256" key="2">
    <source>
        <dbReference type="ARBA" id="ARBA00008900"/>
    </source>
</evidence>
<evidence type="ECO:0000256" key="3">
    <source>
        <dbReference type="ARBA" id="ARBA00018141"/>
    </source>
</evidence>
<accession>A0ABQ2NF29</accession>
<dbReference type="PIRSF" id="PIRSF006113">
    <property type="entry name" value="PTP_synth"/>
    <property type="match status" value="1"/>
</dbReference>
<keyword evidence="8" id="KW-0671">Queuosine biosynthesis</keyword>
<evidence type="ECO:0000313" key="9">
    <source>
        <dbReference type="EMBL" id="GGP01762.1"/>
    </source>
</evidence>
<dbReference type="EC" id="4.-.-.-" evidence="8"/>
<evidence type="ECO:0000313" key="10">
    <source>
        <dbReference type="Proteomes" id="UP000620064"/>
    </source>
</evidence>
<dbReference type="Gene3D" id="3.30.479.10">
    <property type="entry name" value="6-pyruvoyl tetrahydropterin synthase/QueD"/>
    <property type="match status" value="1"/>
</dbReference>
<gene>
    <name evidence="9" type="primary">ygcM</name>
    <name evidence="9" type="ORF">GCM10010992_03440</name>
</gene>
<dbReference type="EMBL" id="BMLV01000001">
    <property type="protein sequence ID" value="GGP01762.1"/>
    <property type="molecule type" value="Genomic_DNA"/>
</dbReference>
<keyword evidence="5 8" id="KW-0862">Zinc</keyword>
<dbReference type="InterPro" id="IPR038418">
    <property type="entry name" value="6-PTP_synth/QueD_sf"/>
</dbReference>
<evidence type="ECO:0000256" key="1">
    <source>
        <dbReference type="ARBA" id="ARBA00005061"/>
    </source>
</evidence>
<dbReference type="PANTHER" id="PTHR12589:SF7">
    <property type="entry name" value="6-PYRUVOYL TETRAHYDROBIOPTERIN SYNTHASE"/>
    <property type="match status" value="1"/>
</dbReference>
<evidence type="ECO:0000256" key="5">
    <source>
        <dbReference type="ARBA" id="ARBA00022833"/>
    </source>
</evidence>
<evidence type="ECO:0000256" key="8">
    <source>
        <dbReference type="PIRNR" id="PIRNR006113"/>
    </source>
</evidence>
<evidence type="ECO:0000256" key="4">
    <source>
        <dbReference type="ARBA" id="ARBA00022723"/>
    </source>
</evidence>
<dbReference type="SUPFAM" id="SSF55620">
    <property type="entry name" value="Tetrahydrobiopterin biosynthesis enzymes-like"/>
    <property type="match status" value="1"/>
</dbReference>
<dbReference type="PANTHER" id="PTHR12589">
    <property type="entry name" value="PYRUVOYL TETRAHYDROBIOPTERIN SYNTHASE"/>
    <property type="match status" value="1"/>
</dbReference>
<comment type="catalytic activity">
    <reaction evidence="7 8">
        <text>7,8-dihydroneopterin 3'-triphosphate + H2O = 6-carboxy-5,6,7,8-tetrahydropterin + triphosphate + acetaldehyde + 2 H(+)</text>
        <dbReference type="Rhea" id="RHEA:27966"/>
        <dbReference type="ChEBI" id="CHEBI:15343"/>
        <dbReference type="ChEBI" id="CHEBI:15377"/>
        <dbReference type="ChEBI" id="CHEBI:15378"/>
        <dbReference type="ChEBI" id="CHEBI:18036"/>
        <dbReference type="ChEBI" id="CHEBI:58462"/>
        <dbReference type="ChEBI" id="CHEBI:61032"/>
        <dbReference type="EC" id="4.1.2.50"/>
    </reaction>
</comment>
<protein>
    <recommendedName>
        <fullName evidence="3 8">6-carboxy-5,6,7,8-tetrahydropterin synthase</fullName>
        <ecNumber evidence="8">4.-.-.-</ecNumber>
    </recommendedName>
</protein>